<evidence type="ECO:0000313" key="2">
    <source>
        <dbReference type="Proteomes" id="UP000816034"/>
    </source>
</evidence>
<dbReference type="RefSeq" id="XP_044549614.1">
    <property type="nucleotide sequence ID" value="XM_044692964.1"/>
</dbReference>
<protein>
    <submittedName>
        <fullName evidence="1">Uncharacterized protein</fullName>
    </submittedName>
</protein>
<proteinExistence type="predicted"/>
<accession>A0AA88GNY4</accession>
<name>A0AA88GNY4_NAELO</name>
<gene>
    <name evidence="1" type="ORF">C9374_003436</name>
</gene>
<comment type="caution">
    <text evidence="1">The sequence shown here is derived from an EMBL/GenBank/DDBJ whole genome shotgun (WGS) entry which is preliminary data.</text>
</comment>
<dbReference type="Proteomes" id="UP000816034">
    <property type="component" value="Unassembled WGS sequence"/>
</dbReference>
<dbReference type="GeneID" id="68095891"/>
<reference evidence="1 2" key="1">
    <citation type="journal article" date="2018" name="BMC Genomics">
        <title>The genome of Naegleria lovaniensis, the basis for a comparative approach to unravel pathogenicity factors of the human pathogenic amoeba N. fowleri.</title>
        <authorList>
            <person name="Liechti N."/>
            <person name="Schurch N."/>
            <person name="Bruggmann R."/>
            <person name="Wittwer M."/>
        </authorList>
    </citation>
    <scope>NUCLEOTIDE SEQUENCE [LARGE SCALE GENOMIC DNA]</scope>
    <source>
        <strain evidence="1 2">ATCC 30569</strain>
    </source>
</reference>
<organism evidence="1 2">
    <name type="scientific">Naegleria lovaniensis</name>
    <name type="common">Amoeba</name>
    <dbReference type="NCBI Taxonomy" id="51637"/>
    <lineage>
        <taxon>Eukaryota</taxon>
        <taxon>Discoba</taxon>
        <taxon>Heterolobosea</taxon>
        <taxon>Tetramitia</taxon>
        <taxon>Eutetramitia</taxon>
        <taxon>Vahlkampfiidae</taxon>
        <taxon>Naegleria</taxon>
    </lineage>
</organism>
<dbReference type="SUPFAM" id="SSF75011">
    <property type="entry name" value="3-carboxy-cis,cis-mucoante lactonizing enzyme"/>
    <property type="match status" value="1"/>
</dbReference>
<evidence type="ECO:0000313" key="1">
    <source>
        <dbReference type="EMBL" id="KAG2385621.1"/>
    </source>
</evidence>
<sequence>METRTRVILCDLEMYHEDAPKPTVADLRLLLKNKLGAKPRHAFSNKFMKSTNKSFHIHGEMGEMVEYFQISYSNEQILVVSSKAHSTDSATFYVFDLYSKRLLQFLRLNFYISVILVEDKPLIEGGDNLLMTNFETIYKFNLRDILDTKTGHKSKPQWTTTIPTVVGSDIPFRGVRGMSIQYATCDYGKTQNILYATDFSRGQIVVLRCSDGKLLKAITHSAIHSPWAMDFNARGELLVSDFRRNEIHVLKCTLDSVQLLKSFGENELRTPRQVIVDQVTQNIMVYCQETRSICVYDRHGNYLTSSESSLTLGILQDRLCFDHFTGELLVLDRLTLDVDVLE</sequence>
<dbReference type="InterPro" id="IPR011042">
    <property type="entry name" value="6-blade_b-propeller_TolB-like"/>
</dbReference>
<dbReference type="AlphaFoldDB" id="A0AA88GNY4"/>
<dbReference type="Gene3D" id="2.120.10.30">
    <property type="entry name" value="TolB, C-terminal domain"/>
    <property type="match status" value="1"/>
</dbReference>
<keyword evidence="2" id="KW-1185">Reference proteome</keyword>
<dbReference type="EMBL" id="PYSW02000018">
    <property type="protein sequence ID" value="KAG2385621.1"/>
    <property type="molecule type" value="Genomic_DNA"/>
</dbReference>